<dbReference type="EMBL" id="VUJX02000002">
    <property type="protein sequence ID" value="KAL0941933.1"/>
    <property type="molecule type" value="Genomic_DNA"/>
</dbReference>
<sequence>MTMATPEHQSLAMPKTGTTLSKRACDSCRQRKVKCDTEQPCANCRISHLDCTFHTIPRKRGPKTPREKALELPATRPRISNSPERSSESDNTQRTSLVASFKPFSSEVPVYSLLNPSASASEIRGNLVSSVAKGLPTFTIRQVVDECISLYVLHTFPVCPICHIPAVRAMAATYFPLHGSQALSDDAYDIGADKDRVAIMRPFALLTALCATVASMYPESLLAYRDVIATPFLQASRSMLKVYEDYDVQHPDWTSLAIRLLQSAALQHSAGKTPLAWHVLSQAGLLAQNLRLHSEQSLSKYDLLEATLLRNNFWMLYVCDKAAISLANRPVTLHEPLFDSKMDLLERGPIRMPLFDPEMRHVPESFEDKLMEGFHLIQRFWTLAGRLLLAIRSRGQKVTLDYPNNDTTERTDRETMMKMYIDVIGFLDGLPNWLESPDAVELEPQYDVAFQRSCFWTQKSRLLNMFHGVRIMVLRQCIEYGLTTLIGLSDDPLTLAMEQTNIARDVVQSLKSIPFQYIQTNGEPDIELMRVVGSILLELSQNVENDVIRGRARSFLSSLLDILARLDSKASEDFLNQQG</sequence>
<name>A0ACC3ZCT4_COLTU</name>
<protein>
    <submittedName>
        <fullName evidence="1">C6 transcription factor</fullName>
    </submittedName>
</protein>
<evidence type="ECO:0000313" key="1">
    <source>
        <dbReference type="EMBL" id="KAL0941933.1"/>
    </source>
</evidence>
<evidence type="ECO:0000313" key="2">
    <source>
        <dbReference type="Proteomes" id="UP000805649"/>
    </source>
</evidence>
<organism evidence="1 2">
    <name type="scientific">Colletotrichum truncatum</name>
    <name type="common">Anthracnose fungus</name>
    <name type="synonym">Colletotrichum capsici</name>
    <dbReference type="NCBI Taxonomy" id="5467"/>
    <lineage>
        <taxon>Eukaryota</taxon>
        <taxon>Fungi</taxon>
        <taxon>Dikarya</taxon>
        <taxon>Ascomycota</taxon>
        <taxon>Pezizomycotina</taxon>
        <taxon>Sordariomycetes</taxon>
        <taxon>Hypocreomycetidae</taxon>
        <taxon>Glomerellales</taxon>
        <taxon>Glomerellaceae</taxon>
        <taxon>Colletotrichum</taxon>
        <taxon>Colletotrichum truncatum species complex</taxon>
    </lineage>
</organism>
<gene>
    <name evidence="1" type="ORF">CTRU02_204696</name>
</gene>
<comment type="caution">
    <text evidence="1">The sequence shown here is derived from an EMBL/GenBank/DDBJ whole genome shotgun (WGS) entry which is preliminary data.</text>
</comment>
<reference evidence="1 2" key="1">
    <citation type="journal article" date="2020" name="Phytopathology">
        <title>Genome Sequence Resources of Colletotrichum truncatum, C. plurivorum, C. musicola, and C. sojae: Four Species Pathogenic to Soybean (Glycine max).</title>
        <authorList>
            <person name="Rogerio F."/>
            <person name="Boufleur T.R."/>
            <person name="Ciampi-Guillardi M."/>
            <person name="Sukno S.A."/>
            <person name="Thon M.R."/>
            <person name="Massola Junior N.S."/>
            <person name="Baroncelli R."/>
        </authorList>
    </citation>
    <scope>NUCLEOTIDE SEQUENCE [LARGE SCALE GENOMIC DNA]</scope>
    <source>
        <strain evidence="1 2">CMES1059</strain>
    </source>
</reference>
<keyword evidence="2" id="KW-1185">Reference proteome</keyword>
<accession>A0ACC3ZCT4</accession>
<dbReference type="Proteomes" id="UP000805649">
    <property type="component" value="Unassembled WGS sequence"/>
</dbReference>
<proteinExistence type="predicted"/>